<accession>A0A853JDQ0</accession>
<feature type="domain" description="Glycosyl hydrolase family 92 N-terminal" evidence="3">
    <location>
        <begin position="50"/>
        <end position="293"/>
    </location>
</feature>
<dbReference type="SUPFAM" id="SSF48208">
    <property type="entry name" value="Six-hairpin glycosidases"/>
    <property type="match status" value="1"/>
</dbReference>
<dbReference type="AlphaFoldDB" id="A0A853JDQ0"/>
<dbReference type="InterPro" id="IPR014718">
    <property type="entry name" value="GH-type_carb-bd"/>
</dbReference>
<dbReference type="NCBIfam" id="TIGR01180">
    <property type="entry name" value="aman2_put"/>
    <property type="match status" value="1"/>
</dbReference>
<dbReference type="Pfam" id="PF07971">
    <property type="entry name" value="Glyco_hydro_92"/>
    <property type="match status" value="1"/>
</dbReference>
<sequence length="822" mass="90032">MPSSRTSPPTAGRCRRGIRGWGPGLVLGVAALLSAPVAQARQADDLAATVNTFIGSKDDGNTFPGASAPFGLIQVSPIGEHYSGWRYDDPKIHGFGHSFISGAGCWEQGGQVSVLPVTGTIGPGGDLDTSDARSFDHREYASAYTHEGEIGQAGYYRVRLTDYGGIDAEATALTRAAAERYTFPAGVPEGHVLVNVSQANARHRVIGSSIEVVGDRVVEGKVTTMSFCGGHQYSTWFRLEFDRPFESFGTWGQAGGTPDARFSMEGEHDPYNGAWLSFDTSKGRTVTAISAISHVDAEGARINLRADGMKNGKPMGFDAMRKAAQDTWRAELASVRIEGGSRDDRTVFYTALYHALLQPLTGSDADGRYRGYDDDIHVADGWTYYEYFSLWDTYRSQNQLLAILRPERSRDIARSVLAIHEQGGWLPRWGYANFETNVMTGDPVTPFLADLWRFGALEGREAQAWAALRQNAHDVPPLNSRHAGRSGNPNYLAKGFIQFDRAFPSKGMDVDPHHAGSATFEYAVADCALAQMAEALGHTVDAADLRRRGGNWRNVWDRQLKEAESGFTGFPRPRLQDGRWFAPPTGAYSPRSHYGFHEGTAWQYQWLVPQDPAGLAEAMGGRERTLERLDAFFSLDVLREDVGKARGEWVAGPYDYYGQFRFNPNNEPTMHVPWIYTVLGAPERTAIVVRAAQTLFTNAPDGVTGNDDLGTMSAWYLFTAIGLYPLMPGTGELVLHAPRFERIEMDLGNGRTLSVAAPGADGGSVQYPRQVRFNGEPVEQVWLDWSRLREGGELGFELGNEPSDWGADASSRPAAACPASAR</sequence>
<gene>
    <name evidence="4" type="ORF">H0E84_10805</name>
</gene>
<dbReference type="InterPro" id="IPR008928">
    <property type="entry name" value="6-hairpin_glycosidase_sf"/>
</dbReference>
<evidence type="ECO:0000259" key="2">
    <source>
        <dbReference type="Pfam" id="PF07971"/>
    </source>
</evidence>
<dbReference type="GO" id="GO:0000224">
    <property type="term" value="F:peptide-N4-(N-acetyl-beta-glucosaminyl)asparagine amidase activity"/>
    <property type="evidence" value="ECO:0007669"/>
    <property type="project" value="TreeGrafter"/>
</dbReference>
<dbReference type="Pfam" id="PF17678">
    <property type="entry name" value="Glyco_hydro_92N"/>
    <property type="match status" value="1"/>
</dbReference>
<evidence type="ECO:0000256" key="1">
    <source>
        <dbReference type="SAM" id="MobiDB-lite"/>
    </source>
</evidence>
<dbReference type="GO" id="GO:0030246">
    <property type="term" value="F:carbohydrate binding"/>
    <property type="evidence" value="ECO:0007669"/>
    <property type="project" value="InterPro"/>
</dbReference>
<dbReference type="GO" id="GO:0006516">
    <property type="term" value="P:glycoprotein catabolic process"/>
    <property type="evidence" value="ECO:0007669"/>
    <property type="project" value="TreeGrafter"/>
</dbReference>
<dbReference type="FunFam" id="1.20.1050.60:FF:000003">
    <property type="entry name" value="Alpha-1,2-mannosidase family protein"/>
    <property type="match status" value="1"/>
</dbReference>
<dbReference type="InterPro" id="IPR005887">
    <property type="entry name" value="GH92_a_mannosidase_put"/>
</dbReference>
<dbReference type="Gene3D" id="1.20.1610.10">
    <property type="entry name" value="alpha-1,2-mannosidases domains"/>
    <property type="match status" value="1"/>
</dbReference>
<dbReference type="InterPro" id="IPR041371">
    <property type="entry name" value="GH92_N"/>
</dbReference>
<dbReference type="InterPro" id="IPR012939">
    <property type="entry name" value="Glyco_hydro_92"/>
</dbReference>
<dbReference type="GO" id="GO:0005829">
    <property type="term" value="C:cytosol"/>
    <property type="evidence" value="ECO:0007669"/>
    <property type="project" value="TreeGrafter"/>
</dbReference>
<organism evidence="4 5">
    <name type="scientific">Luteimonas salinisoli</name>
    <dbReference type="NCBI Taxonomy" id="2752307"/>
    <lineage>
        <taxon>Bacteria</taxon>
        <taxon>Pseudomonadati</taxon>
        <taxon>Pseudomonadota</taxon>
        <taxon>Gammaproteobacteria</taxon>
        <taxon>Lysobacterales</taxon>
        <taxon>Lysobacteraceae</taxon>
        <taxon>Luteimonas</taxon>
    </lineage>
</organism>
<dbReference type="PANTHER" id="PTHR12143:SF39">
    <property type="entry name" value="SECRETED PROTEIN"/>
    <property type="match status" value="1"/>
</dbReference>
<dbReference type="GO" id="GO:0005975">
    <property type="term" value="P:carbohydrate metabolic process"/>
    <property type="evidence" value="ECO:0007669"/>
    <property type="project" value="InterPro"/>
</dbReference>
<keyword evidence="5" id="KW-1185">Reference proteome</keyword>
<evidence type="ECO:0000313" key="5">
    <source>
        <dbReference type="Proteomes" id="UP000578091"/>
    </source>
</evidence>
<evidence type="ECO:0000259" key="3">
    <source>
        <dbReference type="Pfam" id="PF17678"/>
    </source>
</evidence>
<comment type="caution">
    <text evidence="4">The sequence shown here is derived from an EMBL/GenBank/DDBJ whole genome shotgun (WGS) entry which is preliminary data.</text>
</comment>
<dbReference type="InterPro" id="IPR050883">
    <property type="entry name" value="PNGase"/>
</dbReference>
<dbReference type="Gene3D" id="3.30.2080.10">
    <property type="entry name" value="GH92 mannosidase domain"/>
    <property type="match status" value="1"/>
</dbReference>
<proteinExistence type="predicted"/>
<feature type="region of interest" description="Disordered" evidence="1">
    <location>
        <begin position="797"/>
        <end position="822"/>
    </location>
</feature>
<dbReference type="Proteomes" id="UP000578091">
    <property type="component" value="Unassembled WGS sequence"/>
</dbReference>
<dbReference type="EMBL" id="JACCKA010000064">
    <property type="protein sequence ID" value="NZA26874.1"/>
    <property type="molecule type" value="Genomic_DNA"/>
</dbReference>
<protein>
    <submittedName>
        <fullName evidence="4">Glycoside hydrolase family 92 protein</fullName>
    </submittedName>
</protein>
<keyword evidence="4" id="KW-0378">Hydrolase</keyword>
<dbReference type="Gene3D" id="1.20.1050.60">
    <property type="entry name" value="alpha-1,2-mannosidase"/>
    <property type="match status" value="1"/>
</dbReference>
<reference evidence="4 5" key="1">
    <citation type="submission" date="2020-07" db="EMBL/GenBank/DDBJ databases">
        <title>Luteimonas sp. SJ-92.</title>
        <authorList>
            <person name="Huang X.-X."/>
            <person name="Xu L."/>
            <person name="Sun J.-Q."/>
        </authorList>
    </citation>
    <scope>NUCLEOTIDE SEQUENCE [LARGE SCALE GENOMIC DNA]</scope>
    <source>
        <strain evidence="4 5">SJ-92</strain>
    </source>
</reference>
<evidence type="ECO:0000313" key="4">
    <source>
        <dbReference type="EMBL" id="NZA26874.1"/>
    </source>
</evidence>
<dbReference type="Gene3D" id="2.70.98.10">
    <property type="match status" value="1"/>
</dbReference>
<name>A0A853JDQ0_9GAMM</name>
<feature type="domain" description="Glycosyl hydrolase family 92" evidence="2">
    <location>
        <begin position="315"/>
        <end position="800"/>
    </location>
</feature>
<dbReference type="PANTHER" id="PTHR12143">
    <property type="entry name" value="PEPTIDE N-GLYCANASE PNGASE -RELATED"/>
    <property type="match status" value="1"/>
</dbReference>